<feature type="transmembrane region" description="Helical" evidence="11">
    <location>
        <begin position="6"/>
        <end position="26"/>
    </location>
</feature>
<evidence type="ECO:0000256" key="8">
    <source>
        <dbReference type="ARBA" id="ARBA00023136"/>
    </source>
</evidence>
<dbReference type="InterPro" id="IPR036318">
    <property type="entry name" value="FAD-bd_PCMH-like_sf"/>
</dbReference>
<feature type="transmembrane region" description="Helical" evidence="11">
    <location>
        <begin position="63"/>
        <end position="90"/>
    </location>
</feature>
<dbReference type="PROSITE" id="PS51846">
    <property type="entry name" value="CNNM"/>
    <property type="match status" value="1"/>
</dbReference>
<feature type="domain" description="CBS" evidence="12">
    <location>
        <begin position="210"/>
        <end position="272"/>
    </location>
</feature>
<evidence type="ECO:0000256" key="2">
    <source>
        <dbReference type="ARBA" id="ARBA00006337"/>
    </source>
</evidence>
<reference evidence="14 15" key="1">
    <citation type="submission" date="2023-04" db="EMBL/GenBank/DDBJ databases">
        <title>A long-awaited taxogenomic arrangement of the family Halomonadaceae.</title>
        <authorList>
            <person name="De La Haba R."/>
            <person name="Chuvochina M."/>
            <person name="Wittouck S."/>
            <person name="Arahal D.R."/>
            <person name="Sanchez-Porro C."/>
            <person name="Hugenholtz P."/>
            <person name="Ventosa A."/>
        </authorList>
    </citation>
    <scope>NUCLEOTIDE SEQUENCE [LARGE SCALE GENOMIC DNA]</scope>
    <source>
        <strain evidence="14 15">DSM 22428</strain>
    </source>
</reference>
<dbReference type="PANTHER" id="PTHR22777">
    <property type="entry name" value="HEMOLYSIN-RELATED"/>
    <property type="match status" value="1"/>
</dbReference>
<keyword evidence="8 10" id="KW-0472">Membrane</keyword>
<evidence type="ECO:0000256" key="11">
    <source>
        <dbReference type="SAM" id="Phobius"/>
    </source>
</evidence>
<dbReference type="InterPro" id="IPR046342">
    <property type="entry name" value="CBS_dom_sf"/>
</dbReference>
<dbReference type="Pfam" id="PF01595">
    <property type="entry name" value="CNNM"/>
    <property type="match status" value="1"/>
</dbReference>
<keyword evidence="5" id="KW-0677">Repeat</keyword>
<keyword evidence="4 10" id="KW-0812">Transmembrane</keyword>
<evidence type="ECO:0000256" key="5">
    <source>
        <dbReference type="ARBA" id="ARBA00022737"/>
    </source>
</evidence>
<dbReference type="InterPro" id="IPR016169">
    <property type="entry name" value="FAD-bd_PCMH_sub2"/>
</dbReference>
<dbReference type="SUPFAM" id="SSF54631">
    <property type="entry name" value="CBS-domain pair"/>
    <property type="match status" value="1"/>
</dbReference>
<dbReference type="Proteomes" id="UP001269375">
    <property type="component" value="Unassembled WGS sequence"/>
</dbReference>
<proteinExistence type="inferred from homology"/>
<evidence type="ECO:0000256" key="3">
    <source>
        <dbReference type="ARBA" id="ARBA00022475"/>
    </source>
</evidence>
<protein>
    <submittedName>
        <fullName evidence="14">HlyC/CorC family transporter</fullName>
    </submittedName>
</protein>
<dbReference type="SUPFAM" id="SSF56176">
    <property type="entry name" value="FAD-binding/transporter-associated domain-like"/>
    <property type="match status" value="1"/>
</dbReference>
<organism evidence="14 15">
    <name type="scientific">Larsenimonas suaedae</name>
    <dbReference type="NCBI Taxonomy" id="1851019"/>
    <lineage>
        <taxon>Bacteria</taxon>
        <taxon>Pseudomonadati</taxon>
        <taxon>Pseudomonadota</taxon>
        <taxon>Gammaproteobacteria</taxon>
        <taxon>Oceanospirillales</taxon>
        <taxon>Halomonadaceae</taxon>
        <taxon>Larsenimonas</taxon>
    </lineage>
</organism>
<gene>
    <name evidence="14" type="ORF">QC825_10930</name>
</gene>
<keyword evidence="3" id="KW-1003">Cell membrane</keyword>
<comment type="similarity">
    <text evidence="2">Belongs to the UPF0053 family.</text>
</comment>
<feature type="transmembrane region" description="Helical" evidence="11">
    <location>
        <begin position="96"/>
        <end position="114"/>
    </location>
</feature>
<evidence type="ECO:0000256" key="6">
    <source>
        <dbReference type="ARBA" id="ARBA00022989"/>
    </source>
</evidence>
<dbReference type="InterPro" id="IPR002550">
    <property type="entry name" value="CNNM"/>
</dbReference>
<dbReference type="InterPro" id="IPR000644">
    <property type="entry name" value="CBS_dom"/>
</dbReference>
<keyword evidence="7 9" id="KW-0129">CBS domain</keyword>
<evidence type="ECO:0000259" key="12">
    <source>
        <dbReference type="PROSITE" id="PS51371"/>
    </source>
</evidence>
<evidence type="ECO:0000256" key="7">
    <source>
        <dbReference type="ARBA" id="ARBA00023122"/>
    </source>
</evidence>
<accession>A0ABU1GX67</accession>
<feature type="domain" description="CNNM transmembrane" evidence="13">
    <location>
        <begin position="3"/>
        <end position="194"/>
    </location>
</feature>
<dbReference type="RefSeq" id="WP_251594326.1">
    <property type="nucleotide sequence ID" value="NZ_JAMLJI010000003.1"/>
</dbReference>
<evidence type="ECO:0000256" key="9">
    <source>
        <dbReference type="PROSITE-ProRule" id="PRU00703"/>
    </source>
</evidence>
<dbReference type="Gene3D" id="3.30.465.10">
    <property type="match status" value="1"/>
</dbReference>
<evidence type="ECO:0000256" key="4">
    <source>
        <dbReference type="ARBA" id="ARBA00022692"/>
    </source>
</evidence>
<keyword evidence="15" id="KW-1185">Reference proteome</keyword>
<feature type="domain" description="CBS" evidence="12">
    <location>
        <begin position="276"/>
        <end position="334"/>
    </location>
</feature>
<dbReference type="Pfam" id="PF03471">
    <property type="entry name" value="CorC_HlyC"/>
    <property type="match status" value="1"/>
</dbReference>
<evidence type="ECO:0000259" key="13">
    <source>
        <dbReference type="PROSITE" id="PS51846"/>
    </source>
</evidence>
<dbReference type="NCBIfam" id="NF008604">
    <property type="entry name" value="PRK11573.1"/>
    <property type="match status" value="1"/>
</dbReference>
<dbReference type="CDD" id="cd04590">
    <property type="entry name" value="CBS_pair_CorC_HlyC_assoc"/>
    <property type="match status" value="1"/>
</dbReference>
<comment type="caution">
    <text evidence="14">The sequence shown here is derived from an EMBL/GenBank/DDBJ whole genome shotgun (WGS) entry which is preliminary data.</text>
</comment>
<dbReference type="Gene3D" id="3.10.580.10">
    <property type="entry name" value="CBS-domain"/>
    <property type="match status" value="1"/>
</dbReference>
<evidence type="ECO:0000256" key="1">
    <source>
        <dbReference type="ARBA" id="ARBA00004651"/>
    </source>
</evidence>
<dbReference type="EMBL" id="JARWAO010000005">
    <property type="protein sequence ID" value="MDR5896589.1"/>
    <property type="molecule type" value="Genomic_DNA"/>
</dbReference>
<dbReference type="Pfam" id="PF00571">
    <property type="entry name" value="CBS"/>
    <property type="match status" value="2"/>
</dbReference>
<sequence length="429" mass="47251">MSDDTPLGLMFTLLILLIALSAFFSSSETGMMSINRYRLSHQSKAGDKGAKRVMKLLGRPDRLIGVILIGNNFVNNLAASIATIIAIHVFGEVSGPAISTAVLTLVVLIFAEVTPKTLAAVKPERIAFPASIILEPLLKILYPLVWLVNGISNGLLRLIGIKDVSGGASSLTRDELRTVVHEAGSLIPRRHQSMLISILDLENVTVNDIMVPRHEVVGLDLEEPLETLLSEIRSSQHTRLPVFKGDINNIIGILHLRNAARFLSRSEVTKASIVQEAREPYFIPESTPLHTQLLNFQQQKRRIGIVVDEYGDIQGLATLEDILEEIVGEFTTDVSGTHQDIQLQNDGSYVIEGTANIREVNKVLGWQMPTDGPKTLNGLILEQLESFPDATACLQIGTTRMEILDVKDNLITAARCWQATVRRPLREEP</sequence>
<dbReference type="PANTHER" id="PTHR22777:SF32">
    <property type="entry name" value="UPF0053 INNER MEMBRANE PROTEIN YFJD"/>
    <property type="match status" value="1"/>
</dbReference>
<dbReference type="SMART" id="SM01091">
    <property type="entry name" value="CorC_HlyC"/>
    <property type="match status" value="1"/>
</dbReference>
<evidence type="ECO:0000313" key="14">
    <source>
        <dbReference type="EMBL" id="MDR5896589.1"/>
    </source>
</evidence>
<name>A0ABU1GX67_9GAMM</name>
<keyword evidence="6 10" id="KW-1133">Transmembrane helix</keyword>
<dbReference type="InterPro" id="IPR005170">
    <property type="entry name" value="Transptr-assoc_dom"/>
</dbReference>
<feature type="transmembrane region" description="Helical" evidence="11">
    <location>
        <begin position="126"/>
        <end position="148"/>
    </location>
</feature>
<dbReference type="InterPro" id="IPR044751">
    <property type="entry name" value="Ion_transp-like_CBS"/>
</dbReference>
<evidence type="ECO:0000256" key="10">
    <source>
        <dbReference type="PROSITE-ProRule" id="PRU01193"/>
    </source>
</evidence>
<dbReference type="PROSITE" id="PS51371">
    <property type="entry name" value="CBS"/>
    <property type="match status" value="2"/>
</dbReference>
<comment type="subcellular location">
    <subcellularLocation>
        <location evidence="1">Cell membrane</location>
        <topology evidence="1">Multi-pass membrane protein</topology>
    </subcellularLocation>
</comment>
<evidence type="ECO:0000313" key="15">
    <source>
        <dbReference type="Proteomes" id="UP001269375"/>
    </source>
</evidence>